<sequence>MQLPIATERTMITTVSPADLAAYEALITIPEVADGAGFNLLSNQAM</sequence>
<evidence type="ECO:0000313" key="1">
    <source>
        <dbReference type="EMBL" id="MSE22516.1"/>
    </source>
</evidence>
<comment type="caution">
    <text evidence="1">The sequence shown here is derived from an EMBL/GenBank/DDBJ whole genome shotgun (WGS) entry which is preliminary data.</text>
</comment>
<accession>A0A844ELW3</accession>
<organism evidence="1 2">
    <name type="scientific">Lentilactobacillus parabuchneri</name>
    <dbReference type="NCBI Taxonomy" id="152331"/>
    <lineage>
        <taxon>Bacteria</taxon>
        <taxon>Bacillati</taxon>
        <taxon>Bacillota</taxon>
        <taxon>Bacilli</taxon>
        <taxon>Lactobacillales</taxon>
        <taxon>Lactobacillaceae</taxon>
        <taxon>Lentilactobacillus</taxon>
    </lineage>
</organism>
<dbReference type="EMBL" id="WKKY01001200">
    <property type="protein sequence ID" value="MSE22516.1"/>
    <property type="molecule type" value="Genomic_DNA"/>
</dbReference>
<reference evidence="1 2" key="1">
    <citation type="submission" date="2019-11" db="EMBL/GenBank/DDBJ databases">
        <title>Draft Genome Sequence of Plant Growth-Promoting Rhizosphere-Associated Bacteria.</title>
        <authorList>
            <person name="Vasilyev I.Y."/>
            <person name="Radchenko V."/>
            <person name="Ilnitskaya E.V."/>
        </authorList>
    </citation>
    <scope>NUCLEOTIDE SEQUENCE [LARGE SCALE GENOMIC DNA]</scope>
    <source>
        <strain evidence="1 2">VRA_07sq_f</strain>
    </source>
</reference>
<feature type="non-terminal residue" evidence="1">
    <location>
        <position position="46"/>
    </location>
</feature>
<gene>
    <name evidence="1" type="ORF">GKC44_15045</name>
</gene>
<dbReference type="Proteomes" id="UP000491237">
    <property type="component" value="Unassembled WGS sequence"/>
</dbReference>
<protein>
    <submittedName>
        <fullName evidence="1">N-acetyltransferase</fullName>
    </submittedName>
</protein>
<evidence type="ECO:0000313" key="2">
    <source>
        <dbReference type="Proteomes" id="UP000491237"/>
    </source>
</evidence>
<name>A0A844ELW3_9LACO</name>
<keyword evidence="1" id="KW-0808">Transferase</keyword>
<dbReference type="AlphaFoldDB" id="A0A844ELW3"/>
<proteinExistence type="predicted"/>
<dbReference type="GO" id="GO:0016740">
    <property type="term" value="F:transferase activity"/>
    <property type="evidence" value="ECO:0007669"/>
    <property type="project" value="UniProtKB-KW"/>
</dbReference>